<gene>
    <name evidence="5" type="ORF">GCM10009802_59430</name>
</gene>
<dbReference type="PANTHER" id="PTHR43046">
    <property type="entry name" value="GDP-MANNOSE MANNOSYL HYDROLASE"/>
    <property type="match status" value="1"/>
</dbReference>
<dbReference type="EMBL" id="BAAAPF010000332">
    <property type="protein sequence ID" value="GAA1502421.1"/>
    <property type="molecule type" value="Genomic_DNA"/>
</dbReference>
<dbReference type="Gene3D" id="3.90.79.10">
    <property type="entry name" value="Nucleoside Triphosphate Pyrophosphohydrolase"/>
    <property type="match status" value="1"/>
</dbReference>
<accession>A0ABN1ZQR3</accession>
<dbReference type="CDD" id="cd18876">
    <property type="entry name" value="NUDIX_Hydrolase"/>
    <property type="match status" value="1"/>
</dbReference>
<reference evidence="5 6" key="1">
    <citation type="journal article" date="2019" name="Int. J. Syst. Evol. Microbiol.">
        <title>The Global Catalogue of Microorganisms (GCM) 10K type strain sequencing project: providing services to taxonomists for standard genome sequencing and annotation.</title>
        <authorList>
            <consortium name="The Broad Institute Genomics Platform"/>
            <consortium name="The Broad Institute Genome Sequencing Center for Infectious Disease"/>
            <person name="Wu L."/>
            <person name="Ma J."/>
        </authorList>
    </citation>
    <scope>NUCLEOTIDE SEQUENCE [LARGE SCALE GENOMIC DNA]</scope>
    <source>
        <strain evidence="5 6">JCM 15481</strain>
    </source>
</reference>
<keyword evidence="2 5" id="KW-0378">Hydrolase</keyword>
<dbReference type="InterPro" id="IPR020476">
    <property type="entry name" value="Nudix_hydrolase"/>
</dbReference>
<proteinExistence type="predicted"/>
<dbReference type="SUPFAM" id="SSF55811">
    <property type="entry name" value="Nudix"/>
    <property type="match status" value="1"/>
</dbReference>
<evidence type="ECO:0000259" key="4">
    <source>
        <dbReference type="PROSITE" id="PS51462"/>
    </source>
</evidence>
<feature type="domain" description="Nudix hydrolase" evidence="4">
    <location>
        <begin position="168"/>
        <end position="298"/>
    </location>
</feature>
<dbReference type="PROSITE" id="PS51462">
    <property type="entry name" value="NUDIX"/>
    <property type="match status" value="1"/>
</dbReference>
<dbReference type="InterPro" id="IPR027417">
    <property type="entry name" value="P-loop_NTPase"/>
</dbReference>
<evidence type="ECO:0000256" key="1">
    <source>
        <dbReference type="ARBA" id="ARBA00001946"/>
    </source>
</evidence>
<keyword evidence="6" id="KW-1185">Reference proteome</keyword>
<evidence type="ECO:0000313" key="5">
    <source>
        <dbReference type="EMBL" id="GAA1502421.1"/>
    </source>
</evidence>
<evidence type="ECO:0000256" key="2">
    <source>
        <dbReference type="ARBA" id="ARBA00022801"/>
    </source>
</evidence>
<dbReference type="Pfam" id="PF00293">
    <property type="entry name" value="NUDIX"/>
    <property type="match status" value="1"/>
</dbReference>
<protein>
    <submittedName>
        <fullName evidence="5">NUDIX hydrolase</fullName>
    </submittedName>
</protein>
<dbReference type="Gene3D" id="3.40.50.300">
    <property type="entry name" value="P-loop containing nucleotide triphosphate hydrolases"/>
    <property type="match status" value="1"/>
</dbReference>
<dbReference type="PRINTS" id="PR00502">
    <property type="entry name" value="NUDIXFAMILY"/>
</dbReference>
<organism evidence="5 6">
    <name type="scientific">Streptomyces synnematoformans</name>
    <dbReference type="NCBI Taxonomy" id="415721"/>
    <lineage>
        <taxon>Bacteria</taxon>
        <taxon>Bacillati</taxon>
        <taxon>Actinomycetota</taxon>
        <taxon>Actinomycetes</taxon>
        <taxon>Kitasatosporales</taxon>
        <taxon>Streptomycetaceae</taxon>
        <taxon>Streptomyces</taxon>
    </lineage>
</organism>
<dbReference type="InterPro" id="IPR015797">
    <property type="entry name" value="NUDIX_hydrolase-like_dom_sf"/>
</dbReference>
<comment type="cofactor">
    <cofactor evidence="1">
        <name>Mg(2+)</name>
        <dbReference type="ChEBI" id="CHEBI:18420"/>
    </cofactor>
</comment>
<evidence type="ECO:0000256" key="3">
    <source>
        <dbReference type="ARBA" id="ARBA00022842"/>
    </source>
</evidence>
<sequence length="318" mass="35020">MIVWLNGAWDTGLRHVAHELVELTPGSVLYDPELTGGYLRRLLPQKRLEEGDDEQELPSWRRLVVETAAALLAEADGPLVVPAALWRQEYRDEIFGRLASRRFEVRHLLVSFDETILHAGSFPPWLTGDAHVVDAAGLTPRRAAEEVAACLRAGAGHCDIVQNSEPTRETLASGVLLFDEADRVLLVDPTYKPGWEFPGGVVEPGEAPARGGVREVAEELGLSLRRPPRLLLVDWEPPRPPEYGGLRLLYDGGRLRPAEAAGVLLPGPELRAWRFVTEDEAGGLLPAVRFSRLRWALRARRRGAAVYLEDGAPVADGP</sequence>
<comment type="caution">
    <text evidence="5">The sequence shown here is derived from an EMBL/GenBank/DDBJ whole genome shotgun (WGS) entry which is preliminary data.</text>
</comment>
<dbReference type="RefSeq" id="WP_344294206.1">
    <property type="nucleotide sequence ID" value="NZ_BAAAPF010000332.1"/>
</dbReference>
<dbReference type="GO" id="GO:0016787">
    <property type="term" value="F:hydrolase activity"/>
    <property type="evidence" value="ECO:0007669"/>
    <property type="project" value="UniProtKB-KW"/>
</dbReference>
<name>A0ABN1ZQR3_9ACTN</name>
<dbReference type="InterPro" id="IPR000086">
    <property type="entry name" value="NUDIX_hydrolase_dom"/>
</dbReference>
<keyword evidence="3" id="KW-0460">Magnesium</keyword>
<evidence type="ECO:0000313" key="6">
    <source>
        <dbReference type="Proteomes" id="UP001500443"/>
    </source>
</evidence>
<dbReference type="PANTHER" id="PTHR43046:SF12">
    <property type="entry name" value="GDP-MANNOSE MANNOSYL HYDROLASE"/>
    <property type="match status" value="1"/>
</dbReference>
<dbReference type="Proteomes" id="UP001500443">
    <property type="component" value="Unassembled WGS sequence"/>
</dbReference>